<dbReference type="Gene3D" id="3.90.550.10">
    <property type="entry name" value="Spore Coat Polysaccharide Biosynthesis Protein SpsA, Chain A"/>
    <property type="match status" value="1"/>
</dbReference>
<name>A0A0G1XQM5_9BACT</name>
<reference evidence="1 2" key="1">
    <citation type="journal article" date="2015" name="Nature">
        <title>rRNA introns, odd ribosomes, and small enigmatic genomes across a large radiation of phyla.</title>
        <authorList>
            <person name="Brown C.T."/>
            <person name="Hug L.A."/>
            <person name="Thomas B.C."/>
            <person name="Sharon I."/>
            <person name="Castelle C.J."/>
            <person name="Singh A."/>
            <person name="Wilkins M.J."/>
            <person name="Williams K.H."/>
            <person name="Banfield J.F."/>
        </authorList>
    </citation>
    <scope>NUCLEOTIDE SEQUENCE [LARGE SCALE GENOMIC DNA]</scope>
</reference>
<dbReference type="InterPro" id="IPR029044">
    <property type="entry name" value="Nucleotide-diphossugar_trans"/>
</dbReference>
<evidence type="ECO:0008006" key="3">
    <source>
        <dbReference type="Google" id="ProtNLM"/>
    </source>
</evidence>
<gene>
    <name evidence="1" type="ORF">UY77_C0003G0010</name>
</gene>
<comment type="caution">
    <text evidence="1">The sequence shown here is derived from an EMBL/GenBank/DDBJ whole genome shotgun (WGS) entry which is preliminary data.</text>
</comment>
<dbReference type="AlphaFoldDB" id="A0A0G1XQM5"/>
<organism evidence="1 2">
    <name type="scientific">Candidatus Uhrbacteria bacterium GW2011_GWA2_53_10</name>
    <dbReference type="NCBI Taxonomy" id="1618980"/>
    <lineage>
        <taxon>Bacteria</taxon>
        <taxon>Candidatus Uhriibacteriota</taxon>
    </lineage>
</organism>
<dbReference type="PANTHER" id="PTHR43179">
    <property type="entry name" value="RHAMNOSYLTRANSFERASE WBBL"/>
    <property type="match status" value="1"/>
</dbReference>
<dbReference type="EMBL" id="LCRI01000003">
    <property type="protein sequence ID" value="KKW33226.1"/>
    <property type="molecule type" value="Genomic_DNA"/>
</dbReference>
<dbReference type="PANTHER" id="PTHR43179:SF7">
    <property type="entry name" value="RHAMNOSYLTRANSFERASE WBBL"/>
    <property type="match status" value="1"/>
</dbReference>
<accession>A0A0G1XQM5</accession>
<sequence>MIDVSIFIVHYNTPGLLKQTLKGIRKAAPQVSYEVIVVDNNPKVRVAEMVAREFPEAKLLVSDRNLGFGGGMNMAMQTAKGRYWFVFNPDMALFSGAIEELVRFMDGHTDVGMAGPKLLHPDRSLQFSCFRFETPSVILYRRIPLLRWLPSARRAVQSYLMSDWDHAETRNVDYLLGAAMLVRREAAEQVGGFDPGFFVYFEDQDWCRRFWKAGWRVVYHPKASIVHYHRRETAQGRFFQQLFNPLTRVQMRSALYYFEKYRGEENPRLTREARA</sequence>
<dbReference type="Pfam" id="PF13641">
    <property type="entry name" value="Glyco_tranf_2_3"/>
    <property type="match status" value="1"/>
</dbReference>
<dbReference type="CDD" id="cd04186">
    <property type="entry name" value="GT_2_like_c"/>
    <property type="match status" value="1"/>
</dbReference>
<dbReference type="Proteomes" id="UP000034711">
    <property type="component" value="Unassembled WGS sequence"/>
</dbReference>
<protein>
    <recommendedName>
        <fullName evidence="3">Glycosyl transferase family 2</fullName>
    </recommendedName>
</protein>
<dbReference type="SUPFAM" id="SSF53448">
    <property type="entry name" value="Nucleotide-diphospho-sugar transferases"/>
    <property type="match status" value="1"/>
</dbReference>
<proteinExistence type="predicted"/>
<evidence type="ECO:0000313" key="1">
    <source>
        <dbReference type="EMBL" id="KKW33226.1"/>
    </source>
</evidence>
<evidence type="ECO:0000313" key="2">
    <source>
        <dbReference type="Proteomes" id="UP000034711"/>
    </source>
</evidence>